<accession>A0A9P6C9Q9</accession>
<dbReference type="HAMAP" id="MF_03056">
    <property type="entry name" value="TRM82"/>
    <property type="match status" value="1"/>
</dbReference>
<evidence type="ECO:0000313" key="9">
    <source>
        <dbReference type="EMBL" id="KAF9454240.1"/>
    </source>
</evidence>
<feature type="compositionally biased region" description="Basic residues" evidence="8">
    <location>
        <begin position="289"/>
        <end position="304"/>
    </location>
</feature>
<keyword evidence="3 6" id="KW-0819">tRNA processing</keyword>
<dbReference type="InterPro" id="IPR015943">
    <property type="entry name" value="WD40/YVTN_repeat-like_dom_sf"/>
</dbReference>
<dbReference type="Gene3D" id="2.130.10.10">
    <property type="entry name" value="YVTN repeat-like/Quinoprotein amine dehydrogenase"/>
    <property type="match status" value="1"/>
</dbReference>
<dbReference type="Proteomes" id="UP000807342">
    <property type="component" value="Unassembled WGS sequence"/>
</dbReference>
<proteinExistence type="inferred from homology"/>
<dbReference type="InterPro" id="IPR028884">
    <property type="entry name" value="Trm82"/>
</dbReference>
<gene>
    <name evidence="9" type="ORF">P691DRAFT_443001</name>
</gene>
<evidence type="ECO:0000256" key="6">
    <source>
        <dbReference type="HAMAP-Rule" id="MF_03056"/>
    </source>
</evidence>
<dbReference type="InterPro" id="IPR001680">
    <property type="entry name" value="WD40_rpt"/>
</dbReference>
<reference evidence="9" key="1">
    <citation type="submission" date="2020-11" db="EMBL/GenBank/DDBJ databases">
        <authorList>
            <consortium name="DOE Joint Genome Institute"/>
            <person name="Ahrendt S."/>
            <person name="Riley R."/>
            <person name="Andreopoulos W."/>
            <person name="Labutti K."/>
            <person name="Pangilinan J."/>
            <person name="Ruiz-Duenas F.J."/>
            <person name="Barrasa J.M."/>
            <person name="Sanchez-Garcia M."/>
            <person name="Camarero S."/>
            <person name="Miyauchi S."/>
            <person name="Serrano A."/>
            <person name="Linde D."/>
            <person name="Babiker R."/>
            <person name="Drula E."/>
            <person name="Ayuso-Fernandez I."/>
            <person name="Pacheco R."/>
            <person name="Padilla G."/>
            <person name="Ferreira P."/>
            <person name="Barriuso J."/>
            <person name="Kellner H."/>
            <person name="Castanera R."/>
            <person name="Alfaro M."/>
            <person name="Ramirez L."/>
            <person name="Pisabarro A.G."/>
            <person name="Kuo A."/>
            <person name="Tritt A."/>
            <person name="Lipzen A."/>
            <person name="He G."/>
            <person name="Yan M."/>
            <person name="Ng V."/>
            <person name="Cullen D."/>
            <person name="Martin F."/>
            <person name="Rosso M.-N."/>
            <person name="Henrissat B."/>
            <person name="Hibbett D."/>
            <person name="Martinez A.T."/>
            <person name="Grigoriev I.V."/>
        </authorList>
    </citation>
    <scope>NUCLEOTIDE SEQUENCE</scope>
    <source>
        <strain evidence="9">MF-IS2</strain>
    </source>
</reference>
<evidence type="ECO:0000256" key="8">
    <source>
        <dbReference type="SAM" id="MobiDB-lite"/>
    </source>
</evidence>
<keyword evidence="4 6" id="KW-0677">Repeat</keyword>
<dbReference type="Pfam" id="PF00400">
    <property type="entry name" value="WD40"/>
    <property type="match status" value="2"/>
</dbReference>
<dbReference type="SMART" id="SM00320">
    <property type="entry name" value="WD40"/>
    <property type="match status" value="3"/>
</dbReference>
<comment type="function">
    <text evidence="6">Required for the formation of N(7)-methylguanine at position 46 (m7G46) in tRNA. In the complex, it is required to stabilize and induce conformational changes of the catalytic subunit.</text>
</comment>
<name>A0A9P6C9Q9_9AGAR</name>
<evidence type="ECO:0000256" key="2">
    <source>
        <dbReference type="ARBA" id="ARBA00022574"/>
    </source>
</evidence>
<keyword evidence="10" id="KW-1185">Reference proteome</keyword>
<dbReference type="EMBL" id="MU151055">
    <property type="protein sequence ID" value="KAF9454240.1"/>
    <property type="molecule type" value="Genomic_DNA"/>
</dbReference>
<organism evidence="9 10">
    <name type="scientific">Macrolepiota fuliginosa MF-IS2</name>
    <dbReference type="NCBI Taxonomy" id="1400762"/>
    <lineage>
        <taxon>Eukaryota</taxon>
        <taxon>Fungi</taxon>
        <taxon>Dikarya</taxon>
        <taxon>Basidiomycota</taxon>
        <taxon>Agaricomycotina</taxon>
        <taxon>Agaricomycetes</taxon>
        <taxon>Agaricomycetidae</taxon>
        <taxon>Agaricales</taxon>
        <taxon>Agaricineae</taxon>
        <taxon>Agaricaceae</taxon>
        <taxon>Macrolepiota</taxon>
    </lineage>
</organism>
<dbReference type="GO" id="GO:0043527">
    <property type="term" value="C:tRNA methyltransferase complex"/>
    <property type="evidence" value="ECO:0007669"/>
    <property type="project" value="TreeGrafter"/>
</dbReference>
<dbReference type="OrthoDB" id="339900at2759"/>
<comment type="caution">
    <text evidence="9">The sequence shown here is derived from an EMBL/GenBank/DDBJ whole genome shotgun (WGS) entry which is preliminary data.</text>
</comment>
<feature type="region of interest" description="Disordered" evidence="8">
    <location>
        <begin position="267"/>
        <end position="332"/>
    </location>
</feature>
<evidence type="ECO:0000256" key="5">
    <source>
        <dbReference type="ARBA" id="ARBA00023242"/>
    </source>
</evidence>
<comment type="pathway">
    <text evidence="6">tRNA modification; N(7)-methylguanine-tRNA biosynthesis.</text>
</comment>
<sequence>MPVVPYTRIFIGPSRSVAISGSQIYILNSTTGEVVASTSTIAKEIVQKQEEETQVQGKKEKGKTTNAKAGAGPIVAAAVNGEWTYLLTVKEDKMMKLWEIPELKLINERELPKRPTSLAFTKDSQTILVSDKFGDVFSYPFTHVPPQTKPSRDELSSHENPSDGHLVLGHASPLNAFTLSYDEKYIITADRDEHIRVSWYPQGYNIEMYCLGHRKYVSAIHLPPFAPDALVSGGGDPTLKFWNWMSGKCVGEVRIWEEIEPFIGVKSNKRRRGGGDGEEDEEGGEVQKRKGKGKKSKRKGKKGKGGKEVHGGEGEGESESKPEAEAEGGEQGVEVVEEKVLVVSKIGSAQRGDAKFVIFSAVGATALFGFQYPAGPIEHFDFGYPVVDLATDDEGKTWVSLDTAWSAETVSPKDPRLVRVVQFNEDGKVS</sequence>
<dbReference type="PANTHER" id="PTHR16288">
    <property type="entry name" value="WD40 REPEAT PROTEIN 4"/>
    <property type="match status" value="1"/>
</dbReference>
<evidence type="ECO:0008006" key="11">
    <source>
        <dbReference type="Google" id="ProtNLM"/>
    </source>
</evidence>
<dbReference type="AlphaFoldDB" id="A0A9P6C9Q9"/>
<protein>
    <recommendedName>
        <fullName evidence="11">Transfer RNA methyltransferase 82</fullName>
    </recommendedName>
</protein>
<dbReference type="GO" id="GO:0005634">
    <property type="term" value="C:nucleus"/>
    <property type="evidence" value="ECO:0007669"/>
    <property type="project" value="UniProtKB-SubCell"/>
</dbReference>
<evidence type="ECO:0000256" key="3">
    <source>
        <dbReference type="ARBA" id="ARBA00022694"/>
    </source>
</evidence>
<dbReference type="PROSITE" id="PS50082">
    <property type="entry name" value="WD_REPEATS_2"/>
    <property type="match status" value="1"/>
</dbReference>
<evidence type="ECO:0000313" key="10">
    <source>
        <dbReference type="Proteomes" id="UP000807342"/>
    </source>
</evidence>
<evidence type="ECO:0000256" key="7">
    <source>
        <dbReference type="PROSITE-ProRule" id="PRU00221"/>
    </source>
</evidence>
<comment type="similarity">
    <text evidence="6">Belongs to the WD repeat TRM82 family.</text>
</comment>
<comment type="subcellular location">
    <subcellularLocation>
        <location evidence="1 6">Nucleus</location>
    </subcellularLocation>
</comment>
<dbReference type="SUPFAM" id="SSF50978">
    <property type="entry name" value="WD40 repeat-like"/>
    <property type="match status" value="1"/>
</dbReference>
<feature type="compositionally biased region" description="Basic and acidic residues" evidence="8">
    <location>
        <begin position="305"/>
        <end position="324"/>
    </location>
</feature>
<evidence type="ECO:0000256" key="1">
    <source>
        <dbReference type="ARBA" id="ARBA00004123"/>
    </source>
</evidence>
<feature type="repeat" description="WD" evidence="7">
    <location>
        <begin position="210"/>
        <end position="252"/>
    </location>
</feature>
<dbReference type="InterPro" id="IPR036322">
    <property type="entry name" value="WD40_repeat_dom_sf"/>
</dbReference>
<evidence type="ECO:0000256" key="4">
    <source>
        <dbReference type="ARBA" id="ARBA00022737"/>
    </source>
</evidence>
<keyword evidence="5 6" id="KW-0539">Nucleus</keyword>
<dbReference type="PANTHER" id="PTHR16288:SF0">
    <property type="entry name" value="TRNA (GUANINE-N(7)-)-METHYLTRANSFERASE NON-CATALYTIC SUBUNIT WDR4"/>
    <property type="match status" value="1"/>
</dbReference>
<dbReference type="GO" id="GO:0005829">
    <property type="term" value="C:cytosol"/>
    <property type="evidence" value="ECO:0007669"/>
    <property type="project" value="TreeGrafter"/>
</dbReference>
<keyword evidence="2 6" id="KW-0853">WD repeat</keyword>
<dbReference type="GO" id="GO:0106004">
    <property type="term" value="P:tRNA (guanine-N7)-methylation"/>
    <property type="evidence" value="ECO:0007669"/>
    <property type="project" value="UniProtKB-UniRule"/>
</dbReference>